<reference evidence="2 3" key="1">
    <citation type="journal article" date="2013" name="Curr. Biol.">
        <title>The Genome of the Foraminiferan Reticulomyxa filosa.</title>
        <authorList>
            <person name="Glockner G."/>
            <person name="Hulsmann N."/>
            <person name="Schleicher M."/>
            <person name="Noegel A.A."/>
            <person name="Eichinger L."/>
            <person name="Gallinger C."/>
            <person name="Pawlowski J."/>
            <person name="Sierra R."/>
            <person name="Euteneuer U."/>
            <person name="Pillet L."/>
            <person name="Moustafa A."/>
            <person name="Platzer M."/>
            <person name="Groth M."/>
            <person name="Szafranski K."/>
            <person name="Schliwa M."/>
        </authorList>
    </citation>
    <scope>NUCLEOTIDE SEQUENCE [LARGE SCALE GENOMIC DNA]</scope>
</reference>
<evidence type="ECO:0000313" key="2">
    <source>
        <dbReference type="EMBL" id="ETO00098.1"/>
    </source>
</evidence>
<protein>
    <submittedName>
        <fullName evidence="2">Uncharacterized protein</fullName>
    </submittedName>
</protein>
<feature type="non-terminal residue" evidence="2">
    <location>
        <position position="1"/>
    </location>
</feature>
<gene>
    <name evidence="2" type="ORF">RFI_37361</name>
</gene>
<evidence type="ECO:0000313" key="3">
    <source>
        <dbReference type="Proteomes" id="UP000023152"/>
    </source>
</evidence>
<sequence length="235" mass="27737">NVEKLKIKKNGNLKKMEKKEKKKEKNKREKGKRESAMIVYLRKFTNLDFGADMRNRLKQICPTMRKKKRMEYIIKSLGNAGAKLSLIRTQSAIMEHLDKFSQMNQGKFDFCETDESKLTKKKKSDSDTRKVEKMARNDCMKKLKSVNKRVEIVRKYLLTDIEKTTTLGECSIWQTRRWTYEKVEAEEKKSGRCQKNNSVEIKKTAKSVESFHMKVSNSVDELRETHVKTRRSKKI</sequence>
<name>X6LDL8_RETFI</name>
<feature type="compositionally biased region" description="Basic residues" evidence="1">
    <location>
        <begin position="1"/>
        <end position="12"/>
    </location>
</feature>
<organism evidence="2 3">
    <name type="scientific">Reticulomyxa filosa</name>
    <dbReference type="NCBI Taxonomy" id="46433"/>
    <lineage>
        <taxon>Eukaryota</taxon>
        <taxon>Sar</taxon>
        <taxon>Rhizaria</taxon>
        <taxon>Retaria</taxon>
        <taxon>Foraminifera</taxon>
        <taxon>Monothalamids</taxon>
        <taxon>Reticulomyxidae</taxon>
        <taxon>Reticulomyxa</taxon>
    </lineage>
</organism>
<keyword evidence="3" id="KW-1185">Reference proteome</keyword>
<feature type="region of interest" description="Disordered" evidence="1">
    <location>
        <begin position="1"/>
        <end position="33"/>
    </location>
</feature>
<dbReference type="Proteomes" id="UP000023152">
    <property type="component" value="Unassembled WGS sequence"/>
</dbReference>
<proteinExistence type="predicted"/>
<feature type="compositionally biased region" description="Basic residues" evidence="1">
    <location>
        <begin position="20"/>
        <end position="30"/>
    </location>
</feature>
<dbReference type="EMBL" id="ASPP01041994">
    <property type="protein sequence ID" value="ETO00098.1"/>
    <property type="molecule type" value="Genomic_DNA"/>
</dbReference>
<comment type="caution">
    <text evidence="2">The sequence shown here is derived from an EMBL/GenBank/DDBJ whole genome shotgun (WGS) entry which is preliminary data.</text>
</comment>
<dbReference type="AlphaFoldDB" id="X6LDL8"/>
<accession>X6LDL8</accession>
<evidence type="ECO:0000256" key="1">
    <source>
        <dbReference type="SAM" id="MobiDB-lite"/>
    </source>
</evidence>